<dbReference type="GO" id="GO:0000724">
    <property type="term" value="P:double-strand break repair via homologous recombination"/>
    <property type="evidence" value="ECO:0007669"/>
    <property type="project" value="TreeGrafter"/>
</dbReference>
<accession>A0A9W7GDD4</accession>
<evidence type="ECO:0000313" key="21">
    <source>
        <dbReference type="EMBL" id="GMI40973.1"/>
    </source>
</evidence>
<evidence type="ECO:0000259" key="20">
    <source>
        <dbReference type="SMART" id="SM01347"/>
    </source>
</evidence>
<keyword evidence="9 16" id="KW-0227">DNA damage</keyword>
<dbReference type="Pfam" id="PF00149">
    <property type="entry name" value="Metallophos"/>
    <property type="match status" value="1"/>
</dbReference>
<comment type="similarity">
    <text evidence="4 16">Belongs to the MRE11/RAD32 family.</text>
</comment>
<dbReference type="InterPro" id="IPR007281">
    <property type="entry name" value="Mre11_DNA-bd"/>
</dbReference>
<feature type="region of interest" description="Disordered" evidence="19">
    <location>
        <begin position="549"/>
        <end position="729"/>
    </location>
</feature>
<evidence type="ECO:0000256" key="5">
    <source>
        <dbReference type="ARBA" id="ARBA00022454"/>
    </source>
</evidence>
<evidence type="ECO:0000256" key="11">
    <source>
        <dbReference type="ARBA" id="ARBA00022839"/>
    </source>
</evidence>
<dbReference type="GO" id="GO:0006303">
    <property type="term" value="P:double-strand break repair via nonhomologous end joining"/>
    <property type="evidence" value="ECO:0007669"/>
    <property type="project" value="TreeGrafter"/>
</dbReference>
<dbReference type="InterPro" id="IPR029052">
    <property type="entry name" value="Metallo-depent_PP-like"/>
</dbReference>
<dbReference type="InterPro" id="IPR003701">
    <property type="entry name" value="Mre11"/>
</dbReference>
<evidence type="ECO:0000256" key="4">
    <source>
        <dbReference type="ARBA" id="ARBA00009028"/>
    </source>
</evidence>
<evidence type="ECO:0000256" key="16">
    <source>
        <dbReference type="PIRNR" id="PIRNR000882"/>
    </source>
</evidence>
<comment type="function">
    <text evidence="16">Core component of the MRN complex, which plays a central role in double-strand break (DSB) repair, DNA recombination, maintenance of telomere integrity and meiosis. The MRN complex is involved in the repair of DNA double-strand breaks (DSBs) via homologous recombination (HR), an error-free mechanism which primarily occurs during S and G2 phases. The complex (1) mediates the end resection of damaged DNA, which generates proper single-stranded DNA, a key initial steps in HR, and is (2) required for the recruitment of other repair factors and efficient activation of ATM and ATR upon DNA damage. Within the MRN complex, MRE11 possesses both single-strand endonuclease activity and double-strand-specific 3'-5' exonuclease activity. MRE11 first endonucleolytically cleaves the 5' strand at DNA DSB ends to prevent non-homologous end joining (NHEJ) and licence HR. It then generates a single-stranded DNA gap via 3' to 5' exonucleolytic degradation, which is required for single-strand invasion and recombination.</text>
</comment>
<feature type="compositionally biased region" description="Basic residues" evidence="19">
    <location>
        <begin position="669"/>
        <end position="698"/>
    </location>
</feature>
<keyword evidence="22" id="KW-1185">Reference proteome</keyword>
<evidence type="ECO:0000256" key="3">
    <source>
        <dbReference type="ARBA" id="ARBA00004286"/>
    </source>
</evidence>
<dbReference type="GO" id="GO:0030145">
    <property type="term" value="F:manganese ion binding"/>
    <property type="evidence" value="ECO:0007669"/>
    <property type="project" value="UniProtKB-UniRule"/>
</dbReference>
<gene>
    <name evidence="21" type="ORF">TrCOL_g12137</name>
</gene>
<evidence type="ECO:0000256" key="8">
    <source>
        <dbReference type="ARBA" id="ARBA00022759"/>
    </source>
</evidence>
<evidence type="ECO:0000256" key="6">
    <source>
        <dbReference type="ARBA" id="ARBA00022722"/>
    </source>
</evidence>
<keyword evidence="18" id="KW-0175">Coiled coil</keyword>
<feature type="domain" description="Mre11 DNA-binding" evidence="20">
    <location>
        <begin position="299"/>
        <end position="493"/>
    </location>
</feature>
<dbReference type="InterPro" id="IPR041796">
    <property type="entry name" value="Mre11_N"/>
</dbReference>
<sequence length="729" mass="81043">MSEDAEVLKIFVSTDNHLGFSEKDPVRGNDSFAAFEEVLFLAKSQRCDMVVLSGDMFHDNKPSRATILKTIKILRKYCLGPNPVKFEIVSDQSNFVQNQGVNFEDENFAVDLPIFSIHGNHDDPTRDGGTDMLAALDLLAACNLVNYYGRHDEIDKVDIDPILIRKGEETKVALYGMGSMRDERLNRMWSKKKVKFLRPADEAEEEKEDEKKGWFNIFSLHQNRDYGRGAKNCVHESMIPEWMDLILWGHEHECLIEPVESLVGTFRVSQPGSSVATSLCMGESTPKQAGVLEIMGDNFRMTANPLSKVRGFAMGEVSLIDFDELNPEDPKIDDKVTKVLVAKVKELINEARERTEVANEAAETHRQNCGMEDEDLQPEYDLNIPQRVLVRLKVEHTGFSTLNNQRFGAQFVEDVANPTEILLFHRRKRPQDAKKTGGGKKRGGAGGNLMEPIAPEELIEVSVEDLIKENLQMEEKKLEILDEATMSVALDDFVNKAQTTAIVDAVGHRLTKCQKKLWKSGGDGLRDGKDITALVASDTEALRRKAEAADEERAKVGKSLARRAAVTKSAASSARGGAKKKRRRGGSSDEEEEEVEDMGDEEEEEEDLEDIEKNPPPPRAKSSRRTGKGRKKYAESDDEEGGEGGGGDVVDMTAGSSDDDLEEEERRATKPKRKASPTKKASPKKTQAKGRVGARKPRQVVNVESDSDSEGEVEVPKGWGGAGSRKKRK</sequence>
<dbReference type="SMART" id="SM01347">
    <property type="entry name" value="Mre11_DNA_bind"/>
    <property type="match status" value="1"/>
</dbReference>
<dbReference type="PIRSF" id="PIRSF000882">
    <property type="entry name" value="DSB_repair_MRE11"/>
    <property type="match status" value="1"/>
</dbReference>
<keyword evidence="14 16" id="KW-0539">Nucleus</keyword>
<evidence type="ECO:0000256" key="2">
    <source>
        <dbReference type="ARBA" id="ARBA00004123"/>
    </source>
</evidence>
<dbReference type="SUPFAM" id="SSF56300">
    <property type="entry name" value="Metallo-dependent phosphatases"/>
    <property type="match status" value="1"/>
</dbReference>
<evidence type="ECO:0000256" key="13">
    <source>
        <dbReference type="ARBA" id="ARBA00023211"/>
    </source>
</evidence>
<dbReference type="Proteomes" id="UP001165065">
    <property type="component" value="Unassembled WGS sequence"/>
</dbReference>
<evidence type="ECO:0000256" key="19">
    <source>
        <dbReference type="SAM" id="MobiDB-lite"/>
    </source>
</evidence>
<evidence type="ECO:0000256" key="10">
    <source>
        <dbReference type="ARBA" id="ARBA00022801"/>
    </source>
</evidence>
<evidence type="ECO:0000256" key="7">
    <source>
        <dbReference type="ARBA" id="ARBA00022723"/>
    </source>
</evidence>
<comment type="caution">
    <text evidence="21">The sequence shown here is derived from an EMBL/GenBank/DDBJ whole genome shotgun (WGS) entry which is preliminary data.</text>
</comment>
<evidence type="ECO:0000256" key="18">
    <source>
        <dbReference type="SAM" id="Coils"/>
    </source>
</evidence>
<keyword evidence="5" id="KW-0158">Chromosome</keyword>
<dbReference type="Gene3D" id="3.60.21.10">
    <property type="match status" value="1"/>
</dbReference>
<comment type="subcellular location">
    <subcellularLocation>
        <location evidence="3">Chromosome</location>
    </subcellularLocation>
    <subcellularLocation>
        <location evidence="2 16">Nucleus</location>
    </subcellularLocation>
</comment>
<dbReference type="Pfam" id="PF04152">
    <property type="entry name" value="Mre11_DNA_bind"/>
    <property type="match status" value="1"/>
</dbReference>
<dbReference type="Gene3D" id="3.30.110.110">
    <property type="entry name" value="Mre11, capping domain"/>
    <property type="match status" value="1"/>
</dbReference>
<keyword evidence="11 16" id="KW-0269">Exonuclease</keyword>
<feature type="compositionally biased region" description="Basic residues" evidence="19">
    <location>
        <begin position="621"/>
        <end position="631"/>
    </location>
</feature>
<dbReference type="GO" id="GO:0097552">
    <property type="term" value="P:mitochondrial double-strand break repair via homologous recombination"/>
    <property type="evidence" value="ECO:0007669"/>
    <property type="project" value="TreeGrafter"/>
</dbReference>
<keyword evidence="15 16" id="KW-0469">Meiosis</keyword>
<feature type="active site" description="Proton donor" evidence="17">
    <location>
        <position position="121"/>
    </location>
</feature>
<keyword evidence="12 16" id="KW-0234">DNA repair</keyword>
<comment type="cofactor">
    <cofactor evidence="1 16">
        <name>Mn(2+)</name>
        <dbReference type="ChEBI" id="CHEBI:29035"/>
    </cofactor>
</comment>
<keyword evidence="6 16" id="KW-0540">Nuclease</keyword>
<dbReference type="InterPro" id="IPR004843">
    <property type="entry name" value="Calcineurin-like_PHP"/>
</dbReference>
<keyword evidence="7" id="KW-0479">Metal-binding</keyword>
<name>A0A9W7GDD4_9STRA</name>
<dbReference type="GO" id="GO:0035861">
    <property type="term" value="C:site of double-strand break"/>
    <property type="evidence" value="ECO:0007669"/>
    <property type="project" value="TreeGrafter"/>
</dbReference>
<evidence type="ECO:0000256" key="9">
    <source>
        <dbReference type="ARBA" id="ARBA00022763"/>
    </source>
</evidence>
<dbReference type="GO" id="GO:0007095">
    <property type="term" value="P:mitotic G2 DNA damage checkpoint signaling"/>
    <property type="evidence" value="ECO:0007669"/>
    <property type="project" value="TreeGrafter"/>
</dbReference>
<keyword evidence="8 16" id="KW-0255">Endonuclease</keyword>
<feature type="compositionally biased region" description="Acidic residues" evidence="19">
    <location>
        <begin position="588"/>
        <end position="610"/>
    </location>
</feature>
<dbReference type="GO" id="GO:0000014">
    <property type="term" value="F:single-stranded DNA endodeoxyribonuclease activity"/>
    <property type="evidence" value="ECO:0007669"/>
    <property type="project" value="TreeGrafter"/>
</dbReference>
<evidence type="ECO:0000256" key="14">
    <source>
        <dbReference type="ARBA" id="ARBA00023242"/>
    </source>
</evidence>
<dbReference type="PANTHER" id="PTHR10139">
    <property type="entry name" value="DOUBLE-STRAND BREAK REPAIR PROTEIN MRE11"/>
    <property type="match status" value="1"/>
</dbReference>
<dbReference type="GO" id="GO:0000723">
    <property type="term" value="P:telomere maintenance"/>
    <property type="evidence" value="ECO:0007669"/>
    <property type="project" value="TreeGrafter"/>
</dbReference>
<reference evidence="22" key="1">
    <citation type="journal article" date="2023" name="Commun. Biol.">
        <title>Genome analysis of Parmales, the sister group of diatoms, reveals the evolutionary specialization of diatoms from phago-mixotrophs to photoautotrophs.</title>
        <authorList>
            <person name="Ban H."/>
            <person name="Sato S."/>
            <person name="Yoshikawa S."/>
            <person name="Yamada K."/>
            <person name="Nakamura Y."/>
            <person name="Ichinomiya M."/>
            <person name="Sato N."/>
            <person name="Blanc-Mathieu R."/>
            <person name="Endo H."/>
            <person name="Kuwata A."/>
            <person name="Ogata H."/>
        </authorList>
    </citation>
    <scope>NUCLEOTIDE SEQUENCE [LARGE SCALE GENOMIC DNA]</scope>
</reference>
<proteinExistence type="inferred from homology"/>
<evidence type="ECO:0000313" key="22">
    <source>
        <dbReference type="Proteomes" id="UP001165065"/>
    </source>
</evidence>
<evidence type="ECO:0000256" key="15">
    <source>
        <dbReference type="ARBA" id="ARBA00023254"/>
    </source>
</evidence>
<dbReference type="GO" id="GO:0030870">
    <property type="term" value="C:Mre11 complex"/>
    <property type="evidence" value="ECO:0007669"/>
    <property type="project" value="UniProtKB-UniRule"/>
</dbReference>
<dbReference type="EMBL" id="BRYA01001260">
    <property type="protein sequence ID" value="GMI40973.1"/>
    <property type="molecule type" value="Genomic_DNA"/>
</dbReference>
<evidence type="ECO:0000256" key="1">
    <source>
        <dbReference type="ARBA" id="ARBA00001936"/>
    </source>
</evidence>
<feature type="coiled-coil region" evidence="18">
    <location>
        <begin position="341"/>
        <end position="368"/>
    </location>
</feature>
<dbReference type="CDD" id="cd00840">
    <property type="entry name" value="MPP_Mre11_N"/>
    <property type="match status" value="1"/>
</dbReference>
<keyword evidence="10 16" id="KW-0378">Hydrolase</keyword>
<feature type="region of interest" description="Disordered" evidence="19">
    <location>
        <begin position="429"/>
        <end position="450"/>
    </location>
</feature>
<dbReference type="OrthoDB" id="30417at2759"/>
<dbReference type="AlphaFoldDB" id="A0A9W7GDD4"/>
<protein>
    <recommendedName>
        <fullName evidence="16">Double-strand break repair protein</fullName>
    </recommendedName>
</protein>
<dbReference type="GO" id="GO:0008296">
    <property type="term" value="F:3'-5'-DNA exonuclease activity"/>
    <property type="evidence" value="ECO:0007669"/>
    <property type="project" value="InterPro"/>
</dbReference>
<keyword evidence="13 16" id="KW-0464">Manganese</keyword>
<dbReference type="GO" id="GO:0042138">
    <property type="term" value="P:meiotic DNA double-strand break formation"/>
    <property type="evidence" value="ECO:0007669"/>
    <property type="project" value="TreeGrafter"/>
</dbReference>
<evidence type="ECO:0000256" key="12">
    <source>
        <dbReference type="ARBA" id="ARBA00023204"/>
    </source>
</evidence>
<dbReference type="PANTHER" id="PTHR10139:SF1">
    <property type="entry name" value="DOUBLE-STRAND BREAK REPAIR PROTEIN MRE11"/>
    <property type="match status" value="1"/>
</dbReference>
<organism evidence="21 22">
    <name type="scientific">Triparma columacea</name>
    <dbReference type="NCBI Taxonomy" id="722753"/>
    <lineage>
        <taxon>Eukaryota</taxon>
        <taxon>Sar</taxon>
        <taxon>Stramenopiles</taxon>
        <taxon>Ochrophyta</taxon>
        <taxon>Bolidophyceae</taxon>
        <taxon>Parmales</taxon>
        <taxon>Triparmaceae</taxon>
        <taxon>Triparma</taxon>
    </lineage>
</organism>
<dbReference type="InterPro" id="IPR038487">
    <property type="entry name" value="Mre11_capping_dom"/>
</dbReference>
<evidence type="ECO:0000256" key="17">
    <source>
        <dbReference type="PIRSR" id="PIRSR000882-1"/>
    </source>
</evidence>
<dbReference type="FunFam" id="3.60.21.10:FF:000011">
    <property type="entry name" value="Double-strand break repair protein"/>
    <property type="match status" value="1"/>
</dbReference>